<name>A0ABR1KMC5_9PEZI</name>
<evidence type="ECO:0000313" key="2">
    <source>
        <dbReference type="EMBL" id="KAK7514831.1"/>
    </source>
</evidence>
<accession>A0ABR1KMC5</accession>
<gene>
    <name evidence="2" type="ORF">IWZ03DRAFT_230258</name>
</gene>
<organism evidence="2 3">
    <name type="scientific">Phyllosticta citriasiana</name>
    <dbReference type="NCBI Taxonomy" id="595635"/>
    <lineage>
        <taxon>Eukaryota</taxon>
        <taxon>Fungi</taxon>
        <taxon>Dikarya</taxon>
        <taxon>Ascomycota</taxon>
        <taxon>Pezizomycotina</taxon>
        <taxon>Dothideomycetes</taxon>
        <taxon>Dothideomycetes incertae sedis</taxon>
        <taxon>Botryosphaeriales</taxon>
        <taxon>Phyllostictaceae</taxon>
        <taxon>Phyllosticta</taxon>
    </lineage>
</organism>
<protein>
    <submittedName>
        <fullName evidence="2">Uncharacterized protein</fullName>
    </submittedName>
</protein>
<reference evidence="2 3" key="1">
    <citation type="submission" date="2024-04" db="EMBL/GenBank/DDBJ databases">
        <title>Phyllosticta paracitricarpa is synonymous to the EU quarantine fungus P. citricarpa based on phylogenomic analyses.</title>
        <authorList>
            <consortium name="Lawrence Berkeley National Laboratory"/>
            <person name="Van Ingen-Buijs V.A."/>
            <person name="Van Westerhoven A.C."/>
            <person name="Haridas S."/>
            <person name="Skiadas P."/>
            <person name="Martin F."/>
            <person name="Groenewald J.Z."/>
            <person name="Crous P.W."/>
            <person name="Seidl M.F."/>
        </authorList>
    </citation>
    <scope>NUCLEOTIDE SEQUENCE [LARGE SCALE GENOMIC DNA]</scope>
    <source>
        <strain evidence="2 3">CBS 123371</strain>
    </source>
</reference>
<proteinExistence type="predicted"/>
<sequence length="200" mass="22023">MLMLPSAAAPPCNDAIGRYAVDVCKVFRGSIAVAHLSFVRNRDSPRVNNAPWRQCRNKCCSLSGQSSLQEMSIFAARHIHQYIPCRTHVPNSETKCRQSGHATPRHRVKAPDALTPRPECTTRAIRVVLGLASHLQATISMSRSQSGRRRGPSWPFASGDSQRRNLQVTHPSRLTTAQSACGAQNAIQKEIDFGPQSRSN</sequence>
<evidence type="ECO:0000256" key="1">
    <source>
        <dbReference type="SAM" id="MobiDB-lite"/>
    </source>
</evidence>
<comment type="caution">
    <text evidence="2">The sequence shown here is derived from an EMBL/GenBank/DDBJ whole genome shotgun (WGS) entry which is preliminary data.</text>
</comment>
<dbReference type="EMBL" id="JBBPHU010000008">
    <property type="protein sequence ID" value="KAK7514831.1"/>
    <property type="molecule type" value="Genomic_DNA"/>
</dbReference>
<evidence type="ECO:0000313" key="3">
    <source>
        <dbReference type="Proteomes" id="UP001363622"/>
    </source>
</evidence>
<keyword evidence="3" id="KW-1185">Reference proteome</keyword>
<feature type="region of interest" description="Disordered" evidence="1">
    <location>
        <begin position="94"/>
        <end position="116"/>
    </location>
</feature>
<dbReference type="Proteomes" id="UP001363622">
    <property type="component" value="Unassembled WGS sequence"/>
</dbReference>
<feature type="region of interest" description="Disordered" evidence="1">
    <location>
        <begin position="140"/>
        <end position="163"/>
    </location>
</feature>